<evidence type="ECO:0000256" key="1">
    <source>
        <dbReference type="SAM" id="MobiDB-lite"/>
    </source>
</evidence>
<dbReference type="AlphaFoldDB" id="A0A6J7G4R5"/>
<accession>A0A6J7G4R5</accession>
<organism evidence="2">
    <name type="scientific">freshwater metagenome</name>
    <dbReference type="NCBI Taxonomy" id="449393"/>
    <lineage>
        <taxon>unclassified sequences</taxon>
        <taxon>metagenomes</taxon>
        <taxon>ecological metagenomes</taxon>
    </lineage>
</organism>
<feature type="compositionally biased region" description="Low complexity" evidence="1">
    <location>
        <begin position="75"/>
        <end position="89"/>
    </location>
</feature>
<gene>
    <name evidence="2" type="ORF">UFOPK3609_00401</name>
</gene>
<evidence type="ECO:0000313" key="2">
    <source>
        <dbReference type="EMBL" id="CAB4903332.1"/>
    </source>
</evidence>
<sequence length="109" mass="11021">MTDPTSALGDQLRGLAEGLTGFLGTVTAELGEDHSAECRTCPLCTALAVLRGQRPDLSDALADLLSTAATALRGLARPAPDGASPAADDAAPEPEPAPRPAPVQHIEVA</sequence>
<reference evidence="2" key="1">
    <citation type="submission" date="2020-05" db="EMBL/GenBank/DDBJ databases">
        <authorList>
            <person name="Chiriac C."/>
            <person name="Salcher M."/>
            <person name="Ghai R."/>
            <person name="Kavagutti S V."/>
        </authorList>
    </citation>
    <scope>NUCLEOTIDE SEQUENCE</scope>
</reference>
<name>A0A6J7G4R5_9ZZZZ</name>
<protein>
    <submittedName>
        <fullName evidence="2">Unannotated protein</fullName>
    </submittedName>
</protein>
<feature type="region of interest" description="Disordered" evidence="1">
    <location>
        <begin position="75"/>
        <end position="109"/>
    </location>
</feature>
<proteinExistence type="predicted"/>
<dbReference type="EMBL" id="CAFBMQ010000036">
    <property type="protein sequence ID" value="CAB4903332.1"/>
    <property type="molecule type" value="Genomic_DNA"/>
</dbReference>